<gene>
    <name evidence="2" type="ORF">PtA15_10A415</name>
</gene>
<feature type="compositionally biased region" description="Basic and acidic residues" evidence="1">
    <location>
        <begin position="57"/>
        <end position="66"/>
    </location>
</feature>
<dbReference type="EMBL" id="CP110430">
    <property type="protein sequence ID" value="WAQ88992.1"/>
    <property type="molecule type" value="Genomic_DNA"/>
</dbReference>
<keyword evidence="3" id="KW-1185">Reference proteome</keyword>
<dbReference type="Proteomes" id="UP001164743">
    <property type="component" value="Chromosome 10A"/>
</dbReference>
<dbReference type="RefSeq" id="XP_053024547.1">
    <property type="nucleotide sequence ID" value="XM_053160588.1"/>
</dbReference>
<evidence type="ECO:0000256" key="1">
    <source>
        <dbReference type="SAM" id="MobiDB-lite"/>
    </source>
</evidence>
<evidence type="ECO:0000313" key="3">
    <source>
        <dbReference type="Proteomes" id="UP001164743"/>
    </source>
</evidence>
<protein>
    <submittedName>
        <fullName evidence="2">Uncharacterized protein</fullName>
    </submittedName>
</protein>
<evidence type="ECO:0000313" key="2">
    <source>
        <dbReference type="EMBL" id="WAQ88992.1"/>
    </source>
</evidence>
<feature type="region of interest" description="Disordered" evidence="1">
    <location>
        <begin position="1"/>
        <end position="66"/>
    </location>
</feature>
<name>A0ABY7D204_9BASI</name>
<feature type="compositionally biased region" description="Polar residues" evidence="1">
    <location>
        <begin position="1"/>
        <end position="11"/>
    </location>
</feature>
<organism evidence="2 3">
    <name type="scientific">Puccinia triticina</name>
    <dbReference type="NCBI Taxonomy" id="208348"/>
    <lineage>
        <taxon>Eukaryota</taxon>
        <taxon>Fungi</taxon>
        <taxon>Dikarya</taxon>
        <taxon>Basidiomycota</taxon>
        <taxon>Pucciniomycotina</taxon>
        <taxon>Pucciniomycetes</taxon>
        <taxon>Pucciniales</taxon>
        <taxon>Pucciniaceae</taxon>
        <taxon>Puccinia</taxon>
    </lineage>
</organism>
<dbReference type="GeneID" id="77801483"/>
<accession>A0ABY7D204</accession>
<sequence>MSFDASTATPSNRRRLSIPDDESDQGRPPQRPRNEGTPASPPAFNPFLLLNPTDPQGARKDPGHLPDEPVILTPNQQLYADFGVRPVSEELLSRYELPIQMLEVDRSGLVLALLTAILQHRGAAGPNGPPDQAPAQAPIPLSHADRELMRSAARDAMMIANVDAYAGDNRERSVFRMVTAALRAQPKAYIRADFPPQFLQEDRLALSHVHTKVRRQVKNVQHLVRNHALTGVVLGHSHMVLLVIPTLDVWMLLVVQKDHLLFGMSPLLADLDRNNCTCPTVDEVNIQVGLMA</sequence>
<proteinExistence type="predicted"/>
<reference evidence="2" key="1">
    <citation type="submission" date="2022-10" db="EMBL/GenBank/DDBJ databases">
        <title>Puccinia triticina Genome sequencing and assembly.</title>
        <authorList>
            <person name="Li C."/>
        </authorList>
    </citation>
    <scope>NUCLEOTIDE SEQUENCE</scope>
    <source>
        <strain evidence="2">Pt15</strain>
    </source>
</reference>